<proteinExistence type="predicted"/>
<sequence length="54" mass="6270">MTTSQKTKYLSTTALSKELKMNVKQVFKILLDNNLVKRVDDNWGLTEKGENIRK</sequence>
<keyword evidence="2" id="KW-1185">Reference proteome</keyword>
<reference evidence="1" key="1">
    <citation type="submission" date="2023-11" db="EMBL/GenBank/DDBJ databases">
        <title>Gracilibacillus pellucida a moderately halophilic bacterium isolated from saline soil in Xinjiang province.</title>
        <authorList>
            <person name="Zhang Z."/>
            <person name="Tan F."/>
            <person name="Wang Y."/>
            <person name="Xia M."/>
        </authorList>
    </citation>
    <scope>NUCLEOTIDE SEQUENCE</scope>
    <source>
        <strain evidence="1">S3-1-1</strain>
    </source>
</reference>
<protein>
    <submittedName>
        <fullName evidence="1">Uncharacterized protein</fullName>
    </submittedName>
</protein>
<name>A0ACC6M9D8_9BACI</name>
<accession>A0ACC6M9D8</accession>
<dbReference type="EMBL" id="JAWZSR010000016">
    <property type="protein sequence ID" value="MDX8047599.1"/>
    <property type="molecule type" value="Genomic_DNA"/>
</dbReference>
<evidence type="ECO:0000313" key="2">
    <source>
        <dbReference type="Proteomes" id="UP001277972"/>
    </source>
</evidence>
<dbReference type="Proteomes" id="UP001277972">
    <property type="component" value="Unassembled WGS sequence"/>
</dbReference>
<evidence type="ECO:0000313" key="1">
    <source>
        <dbReference type="EMBL" id="MDX8047599.1"/>
    </source>
</evidence>
<organism evidence="1 2">
    <name type="scientific">Gracilibacillus pellucidus</name>
    <dbReference type="NCBI Taxonomy" id="3095368"/>
    <lineage>
        <taxon>Bacteria</taxon>
        <taxon>Bacillati</taxon>
        <taxon>Bacillota</taxon>
        <taxon>Bacilli</taxon>
        <taxon>Bacillales</taxon>
        <taxon>Bacillaceae</taxon>
        <taxon>Gracilibacillus</taxon>
    </lineage>
</organism>
<gene>
    <name evidence="1" type="ORF">SH601_16680</name>
</gene>
<comment type="caution">
    <text evidence="1">The sequence shown here is derived from an EMBL/GenBank/DDBJ whole genome shotgun (WGS) entry which is preliminary data.</text>
</comment>